<evidence type="ECO:0000313" key="2">
    <source>
        <dbReference type="EMBL" id="TKT88856.1"/>
    </source>
</evidence>
<comment type="caution">
    <text evidence="2">The sequence shown here is derived from an EMBL/GenBank/DDBJ whole genome shotgun (WGS) entry which is preliminary data.</text>
</comment>
<dbReference type="Proteomes" id="UP000304900">
    <property type="component" value="Unassembled WGS sequence"/>
</dbReference>
<sequence length="67" mass="7902">MNAGDVFFVLTLLKVPLILYFFFSEKVLYIPILSKIHMRAVAWQYLTAEVHYVGQWCPRELFGNNHL</sequence>
<keyword evidence="1" id="KW-0812">Transmembrane</keyword>
<organism evidence="2 3">
    <name type="scientific">Dyadobacter frigoris</name>
    <dbReference type="NCBI Taxonomy" id="2576211"/>
    <lineage>
        <taxon>Bacteria</taxon>
        <taxon>Pseudomonadati</taxon>
        <taxon>Bacteroidota</taxon>
        <taxon>Cytophagia</taxon>
        <taxon>Cytophagales</taxon>
        <taxon>Spirosomataceae</taxon>
        <taxon>Dyadobacter</taxon>
    </lineage>
</organism>
<keyword evidence="3" id="KW-1185">Reference proteome</keyword>
<dbReference type="EMBL" id="SZVO01000013">
    <property type="protein sequence ID" value="TKT88856.1"/>
    <property type="molecule type" value="Genomic_DNA"/>
</dbReference>
<protein>
    <submittedName>
        <fullName evidence="2">Uncharacterized protein</fullName>
    </submittedName>
</protein>
<proteinExistence type="predicted"/>
<keyword evidence="1" id="KW-0472">Membrane</keyword>
<name>A0A4U6CWZ3_9BACT</name>
<reference evidence="2 3" key="1">
    <citation type="submission" date="2019-05" db="EMBL/GenBank/DDBJ databases">
        <title>Dyadobacter AR-3-8 sp. nov., isolated from arctic soil.</title>
        <authorList>
            <person name="Chaudhary D.K."/>
        </authorList>
    </citation>
    <scope>NUCLEOTIDE SEQUENCE [LARGE SCALE GENOMIC DNA]</scope>
    <source>
        <strain evidence="2 3">AR-3-8</strain>
    </source>
</reference>
<evidence type="ECO:0000256" key="1">
    <source>
        <dbReference type="SAM" id="Phobius"/>
    </source>
</evidence>
<dbReference type="RefSeq" id="WP_137342710.1">
    <property type="nucleotide sequence ID" value="NZ_BSQH01000019.1"/>
</dbReference>
<dbReference type="AlphaFoldDB" id="A0A4U6CWZ3"/>
<accession>A0A4U6CWZ3</accession>
<keyword evidence="1" id="KW-1133">Transmembrane helix</keyword>
<evidence type="ECO:0000313" key="3">
    <source>
        <dbReference type="Proteomes" id="UP000304900"/>
    </source>
</evidence>
<gene>
    <name evidence="2" type="ORF">FDK13_24765</name>
</gene>
<feature type="transmembrane region" description="Helical" evidence="1">
    <location>
        <begin position="6"/>
        <end position="23"/>
    </location>
</feature>